<evidence type="ECO:0000256" key="1">
    <source>
        <dbReference type="SAM" id="Coils"/>
    </source>
</evidence>
<keyword evidence="1" id="KW-0175">Coiled coil</keyword>
<evidence type="ECO:0000256" key="3">
    <source>
        <dbReference type="SAM" id="Phobius"/>
    </source>
</evidence>
<dbReference type="RefSeq" id="WP_211557677.1">
    <property type="nucleotide sequence ID" value="NZ_JAGVRK010000001.1"/>
</dbReference>
<dbReference type="EMBL" id="JAGVRK010000001">
    <property type="protein sequence ID" value="MBS2968682.1"/>
    <property type="molecule type" value="Genomic_DNA"/>
</dbReference>
<protein>
    <submittedName>
        <fullName evidence="5">DUF4349 domain-containing protein</fullName>
    </submittedName>
</protein>
<feature type="region of interest" description="Disordered" evidence="2">
    <location>
        <begin position="27"/>
        <end position="66"/>
    </location>
</feature>
<keyword evidence="3" id="KW-1133">Transmembrane helix</keyword>
<organism evidence="5 6">
    <name type="scientific">Metabacillus flavus</name>
    <dbReference type="NCBI Taxonomy" id="2823519"/>
    <lineage>
        <taxon>Bacteria</taxon>
        <taxon>Bacillati</taxon>
        <taxon>Bacillota</taxon>
        <taxon>Bacilli</taxon>
        <taxon>Bacillales</taxon>
        <taxon>Bacillaceae</taxon>
        <taxon>Metabacillus</taxon>
    </lineage>
</organism>
<dbReference type="Pfam" id="PF14257">
    <property type="entry name" value="DUF4349"/>
    <property type="match status" value="1"/>
</dbReference>
<evidence type="ECO:0000313" key="6">
    <source>
        <dbReference type="Proteomes" id="UP000682403"/>
    </source>
</evidence>
<sequence length="294" mass="32809">MRRFDEKGGSCIDILYALTDWLFRGESESKKESSDTASQSSAESGGKAETEQAASDNKEQALQTPSNRKIIYTADMVIEVKDFDKAYQNIQHEAQSAGGYVVSTSSNVSGEESGLNEGTMTLRIPQDKFSGFLSSMEKGAYKIVQKNISGQDVTEEFVDLESRLKAKEAVEARLLEFMKKAEKTGDLLAISKDLSAVQQEIEQLKGRMKYLQNQTDLSTITIQLSETKVVVPGVKNQDLNTWEKTQKQFMNSVNALLYAGSALIIFFAGNLLVWILLLAAGWAAYYFWRKRRSD</sequence>
<evidence type="ECO:0000259" key="4">
    <source>
        <dbReference type="Pfam" id="PF14257"/>
    </source>
</evidence>
<evidence type="ECO:0000256" key="2">
    <source>
        <dbReference type="SAM" id="MobiDB-lite"/>
    </source>
</evidence>
<keyword evidence="3" id="KW-0812">Transmembrane</keyword>
<comment type="caution">
    <text evidence="5">The sequence shown here is derived from an EMBL/GenBank/DDBJ whole genome shotgun (WGS) entry which is preliminary data.</text>
</comment>
<feature type="coiled-coil region" evidence="1">
    <location>
        <begin position="187"/>
        <end position="214"/>
    </location>
</feature>
<feature type="transmembrane region" description="Helical" evidence="3">
    <location>
        <begin position="255"/>
        <end position="288"/>
    </location>
</feature>
<name>A0ABS5LD70_9BACI</name>
<dbReference type="Proteomes" id="UP000682403">
    <property type="component" value="Unassembled WGS sequence"/>
</dbReference>
<accession>A0ABS5LD70</accession>
<keyword evidence="3" id="KW-0472">Membrane</keyword>
<reference evidence="5 6" key="1">
    <citation type="submission" date="2021-04" db="EMBL/GenBank/DDBJ databases">
        <title>Metabacillus sp. strain KIGAM252 whole genome sequence.</title>
        <authorList>
            <person name="Seo M.-J."/>
            <person name="Cho E.-S."/>
            <person name="Hwang C.Y."/>
            <person name="Yoon D.J."/>
        </authorList>
    </citation>
    <scope>NUCLEOTIDE SEQUENCE [LARGE SCALE GENOMIC DNA]</scope>
    <source>
        <strain evidence="5 6">KIGAM252</strain>
    </source>
</reference>
<feature type="compositionally biased region" description="Polar residues" evidence="2">
    <location>
        <begin position="52"/>
        <end position="66"/>
    </location>
</feature>
<gene>
    <name evidence="5" type="ORF">J9317_07920</name>
</gene>
<feature type="compositionally biased region" description="Low complexity" evidence="2">
    <location>
        <begin position="35"/>
        <end position="44"/>
    </location>
</feature>
<proteinExistence type="predicted"/>
<feature type="domain" description="DUF4349" evidence="4">
    <location>
        <begin position="68"/>
        <end position="285"/>
    </location>
</feature>
<dbReference type="InterPro" id="IPR025645">
    <property type="entry name" value="DUF4349"/>
</dbReference>
<keyword evidence="6" id="KW-1185">Reference proteome</keyword>
<evidence type="ECO:0000313" key="5">
    <source>
        <dbReference type="EMBL" id="MBS2968682.1"/>
    </source>
</evidence>